<accession>A0A517Y6Z1</accession>
<feature type="transmembrane region" description="Helical" evidence="2">
    <location>
        <begin position="69"/>
        <end position="91"/>
    </location>
</feature>
<keyword evidence="2" id="KW-1133">Transmembrane helix</keyword>
<feature type="transmembrane region" description="Helical" evidence="2">
    <location>
        <begin position="20"/>
        <end position="39"/>
    </location>
</feature>
<dbReference type="Proteomes" id="UP000315017">
    <property type="component" value="Chromosome"/>
</dbReference>
<keyword evidence="4" id="KW-1185">Reference proteome</keyword>
<dbReference type="EMBL" id="CP036274">
    <property type="protein sequence ID" value="QDU26008.1"/>
    <property type="molecule type" value="Genomic_DNA"/>
</dbReference>
<feature type="region of interest" description="Disordered" evidence="1">
    <location>
        <begin position="248"/>
        <end position="291"/>
    </location>
</feature>
<keyword evidence="2" id="KW-0812">Transmembrane</keyword>
<dbReference type="CDD" id="cd03497">
    <property type="entry name" value="SQR_TypeB_1_TM"/>
    <property type="match status" value="1"/>
</dbReference>
<proteinExistence type="predicted"/>
<dbReference type="AlphaFoldDB" id="A0A517Y6Z1"/>
<dbReference type="GO" id="GO:0016020">
    <property type="term" value="C:membrane"/>
    <property type="evidence" value="ECO:0007669"/>
    <property type="project" value="InterPro"/>
</dbReference>
<dbReference type="InterPro" id="IPR034804">
    <property type="entry name" value="SQR/QFR_C/D"/>
</dbReference>
<gene>
    <name evidence="3" type="primary">sdhC</name>
    <name evidence="3" type="ORF">ETAA8_10800</name>
</gene>
<feature type="transmembrane region" description="Helical" evidence="2">
    <location>
        <begin position="112"/>
        <end position="130"/>
    </location>
</feature>
<organism evidence="3 4">
    <name type="scientific">Anatilimnocola aggregata</name>
    <dbReference type="NCBI Taxonomy" id="2528021"/>
    <lineage>
        <taxon>Bacteria</taxon>
        <taxon>Pseudomonadati</taxon>
        <taxon>Planctomycetota</taxon>
        <taxon>Planctomycetia</taxon>
        <taxon>Pirellulales</taxon>
        <taxon>Pirellulaceae</taxon>
        <taxon>Anatilimnocola</taxon>
    </lineage>
</organism>
<name>A0A517Y6Z1_9BACT</name>
<keyword evidence="2" id="KW-0472">Membrane</keyword>
<evidence type="ECO:0000256" key="1">
    <source>
        <dbReference type="SAM" id="MobiDB-lite"/>
    </source>
</evidence>
<dbReference type="InterPro" id="IPR016002">
    <property type="entry name" value="Succ_DH_cyt_b558_Firmicute"/>
</dbReference>
<feature type="transmembrane region" description="Helical" evidence="2">
    <location>
        <begin position="204"/>
        <end position="227"/>
    </location>
</feature>
<dbReference type="RefSeq" id="WP_202921569.1">
    <property type="nucleotide sequence ID" value="NZ_CP036274.1"/>
</dbReference>
<dbReference type="SUPFAM" id="SSF81343">
    <property type="entry name" value="Fumarate reductase respiratory complex transmembrane subunits"/>
    <property type="match status" value="1"/>
</dbReference>
<protein>
    <submittedName>
        <fullName evidence="3">Succinate dehydrogenase cytochrome b558 subunit</fullName>
    </submittedName>
</protein>
<sequence length="291" mass="32111">MNDAPPSTFLSRNEFLLRRLHSLSGVIPVGAYMVVHLLTNSTVLDSALTFQKNVYTIHSLGQILPVVEWVFIFIPLLFHAIFGVVIIRGGLPNSSTYKYGSNVRYTLQRATGMIAFVFIMWHVFHMHGWFHSKWWTEGVAAPLGGHMFRPYNATSTAAEALSPLIVQLLYAIGILSCVFHLANGIWTFGITWGVWITPAAQRRATIACVVFGLGLSVVGLSALGGFATKTKEQIEQIRKDEDKMYDSKVASGEVTPADQKRWHDHATHAKAGGSHAPVNPPAEPAEETKDK</sequence>
<reference evidence="3 4" key="1">
    <citation type="submission" date="2019-02" db="EMBL/GenBank/DDBJ databases">
        <title>Deep-cultivation of Planctomycetes and their phenomic and genomic characterization uncovers novel biology.</title>
        <authorList>
            <person name="Wiegand S."/>
            <person name="Jogler M."/>
            <person name="Boedeker C."/>
            <person name="Pinto D."/>
            <person name="Vollmers J."/>
            <person name="Rivas-Marin E."/>
            <person name="Kohn T."/>
            <person name="Peeters S.H."/>
            <person name="Heuer A."/>
            <person name="Rast P."/>
            <person name="Oberbeckmann S."/>
            <person name="Bunk B."/>
            <person name="Jeske O."/>
            <person name="Meyerdierks A."/>
            <person name="Storesund J.E."/>
            <person name="Kallscheuer N."/>
            <person name="Luecker S."/>
            <person name="Lage O.M."/>
            <person name="Pohl T."/>
            <person name="Merkel B.J."/>
            <person name="Hornburger P."/>
            <person name="Mueller R.-W."/>
            <person name="Bruemmer F."/>
            <person name="Labrenz M."/>
            <person name="Spormann A.M."/>
            <person name="Op den Camp H."/>
            <person name="Overmann J."/>
            <person name="Amann R."/>
            <person name="Jetten M.S.M."/>
            <person name="Mascher T."/>
            <person name="Medema M.H."/>
            <person name="Devos D.P."/>
            <person name="Kaster A.-K."/>
            <person name="Ovreas L."/>
            <person name="Rohde M."/>
            <person name="Galperin M.Y."/>
            <person name="Jogler C."/>
        </authorList>
    </citation>
    <scope>NUCLEOTIDE SEQUENCE [LARGE SCALE GENOMIC DNA]</scope>
    <source>
        <strain evidence="3 4">ETA_A8</strain>
    </source>
</reference>
<feature type="transmembrane region" description="Helical" evidence="2">
    <location>
        <begin position="168"/>
        <end position="192"/>
    </location>
</feature>
<evidence type="ECO:0000256" key="2">
    <source>
        <dbReference type="SAM" id="Phobius"/>
    </source>
</evidence>
<evidence type="ECO:0000313" key="3">
    <source>
        <dbReference type="EMBL" id="QDU26008.1"/>
    </source>
</evidence>
<feature type="compositionally biased region" description="Basic and acidic residues" evidence="1">
    <location>
        <begin position="258"/>
        <end position="267"/>
    </location>
</feature>
<evidence type="ECO:0000313" key="4">
    <source>
        <dbReference type="Proteomes" id="UP000315017"/>
    </source>
</evidence>
<dbReference type="KEGG" id="aagg:ETAA8_10800"/>
<dbReference type="Gene3D" id="1.20.1300.10">
    <property type="entry name" value="Fumarate reductase/succinate dehydrogenase, transmembrane subunit"/>
    <property type="match status" value="1"/>
</dbReference>